<feature type="region of interest" description="Disordered" evidence="1">
    <location>
        <begin position="14"/>
        <end position="75"/>
    </location>
</feature>
<protein>
    <submittedName>
        <fullName evidence="2">Uncharacterized protein</fullName>
    </submittedName>
</protein>
<reference evidence="2 3" key="1">
    <citation type="journal article" date="2012" name="BMC Genomics">
        <title>Comparative genomics of the white-rot fungi, Phanerochaete carnosa and P. chrysosporium, to elucidate the genetic basis of the distinct wood types they colonize.</title>
        <authorList>
            <person name="Suzuki H."/>
            <person name="MacDonald J."/>
            <person name="Syed K."/>
            <person name="Salamov A."/>
            <person name="Hori C."/>
            <person name="Aerts A."/>
            <person name="Henrissat B."/>
            <person name="Wiebenga A."/>
            <person name="vanKuyk P.A."/>
            <person name="Barry K."/>
            <person name="Lindquist E."/>
            <person name="LaButti K."/>
            <person name="Lapidus A."/>
            <person name="Lucas S."/>
            <person name="Coutinho P."/>
            <person name="Gong Y."/>
            <person name="Samejima M."/>
            <person name="Mahadevan R."/>
            <person name="Abou-Zaid M."/>
            <person name="de Vries R.P."/>
            <person name="Igarashi K."/>
            <person name="Yadav J.S."/>
            <person name="Grigoriev I.V."/>
            <person name="Master E.R."/>
        </authorList>
    </citation>
    <scope>NUCLEOTIDE SEQUENCE [LARGE SCALE GENOMIC DNA]</scope>
    <source>
        <strain evidence="2 3">HHB-10118-sp</strain>
    </source>
</reference>
<sequence>MSVLLLSRAVYASSPADHPPALETAMASTLFDPEHASTSTKSATARRVHPLDEAEDATAGVSSQHCPPPPVSSQTLPITACRPHLAAPNPSLHLTLSPMRTKLTQPRLS</sequence>
<dbReference type="Proteomes" id="UP000008370">
    <property type="component" value="Unassembled WGS sequence"/>
</dbReference>
<evidence type="ECO:0000313" key="2">
    <source>
        <dbReference type="EMBL" id="EKM52925.1"/>
    </source>
</evidence>
<name>K5W1E7_PHACS</name>
<feature type="region of interest" description="Disordered" evidence="1">
    <location>
        <begin position="87"/>
        <end position="109"/>
    </location>
</feature>
<dbReference type="HOGENOM" id="CLU_2184891_0_0_1"/>
<accession>K5W1E7</accession>
<keyword evidence="3" id="KW-1185">Reference proteome</keyword>
<dbReference type="RefSeq" id="XP_007397642.1">
    <property type="nucleotide sequence ID" value="XM_007397580.1"/>
</dbReference>
<organism evidence="2 3">
    <name type="scientific">Phanerochaete carnosa (strain HHB-10118-sp)</name>
    <name type="common">White-rot fungus</name>
    <name type="synonym">Peniophora carnosa</name>
    <dbReference type="NCBI Taxonomy" id="650164"/>
    <lineage>
        <taxon>Eukaryota</taxon>
        <taxon>Fungi</taxon>
        <taxon>Dikarya</taxon>
        <taxon>Basidiomycota</taxon>
        <taxon>Agaricomycotina</taxon>
        <taxon>Agaricomycetes</taxon>
        <taxon>Polyporales</taxon>
        <taxon>Phanerochaetaceae</taxon>
        <taxon>Phanerochaete</taxon>
    </lineage>
</organism>
<evidence type="ECO:0000256" key="1">
    <source>
        <dbReference type="SAM" id="MobiDB-lite"/>
    </source>
</evidence>
<dbReference type="GeneID" id="18911222"/>
<dbReference type="AlphaFoldDB" id="K5W1E7"/>
<dbReference type="InParanoid" id="K5W1E7"/>
<dbReference type="EMBL" id="JH930474">
    <property type="protein sequence ID" value="EKM52925.1"/>
    <property type="molecule type" value="Genomic_DNA"/>
</dbReference>
<evidence type="ECO:0000313" key="3">
    <source>
        <dbReference type="Proteomes" id="UP000008370"/>
    </source>
</evidence>
<gene>
    <name evidence="2" type="ORF">PHACADRAFT_197360</name>
</gene>
<dbReference type="KEGG" id="pco:PHACADRAFT_197360"/>
<proteinExistence type="predicted"/>